<dbReference type="OrthoDB" id="438431at2759"/>
<dbReference type="Pfam" id="PF05118">
    <property type="entry name" value="Asp_Arg_Hydrox"/>
    <property type="match status" value="1"/>
</dbReference>
<dbReference type="SUPFAM" id="SSF51197">
    <property type="entry name" value="Clavaminate synthase-like"/>
    <property type="match status" value="1"/>
</dbReference>
<feature type="domain" description="Aspartyl/asparaginy/proline hydroxylase" evidence="3">
    <location>
        <begin position="313"/>
        <end position="405"/>
    </location>
</feature>
<evidence type="ECO:0000313" key="5">
    <source>
        <dbReference type="Proteomes" id="UP000601435"/>
    </source>
</evidence>
<dbReference type="PANTHER" id="PTHR12366:SF32">
    <property type="entry name" value="ASPARTATE BETA-HYDROXYLASE ISOFORM X1"/>
    <property type="match status" value="1"/>
</dbReference>
<accession>A0A813API2</accession>
<organism evidence="4 5">
    <name type="scientific">Symbiodinium necroappetens</name>
    <dbReference type="NCBI Taxonomy" id="1628268"/>
    <lineage>
        <taxon>Eukaryota</taxon>
        <taxon>Sar</taxon>
        <taxon>Alveolata</taxon>
        <taxon>Dinophyceae</taxon>
        <taxon>Suessiales</taxon>
        <taxon>Symbiodiniaceae</taxon>
        <taxon>Symbiodinium</taxon>
    </lineage>
</organism>
<dbReference type="Proteomes" id="UP000601435">
    <property type="component" value="Unassembled WGS sequence"/>
</dbReference>
<evidence type="ECO:0000259" key="3">
    <source>
        <dbReference type="Pfam" id="PF05118"/>
    </source>
</evidence>
<sequence>MCYSILRFWKGLRAFGAAFLLVLPRAAALHCEPFDLSAPGGERSHFEKIWQQTPSEILAPARHALMLLSRESRDPVGDVEAFRHAEALSEYAWVLQAVYKQSGNPEILRALLTVREGALRFSAPGPASVLRLADALFDLCRPVLRSAQRSLALFLQAEELSGQMCNAKVVLLFKQLGQWEEGERYAKDCGLSITHLHLQHPRLQTMPWWNLKDPRLPKWLRGIRFRHAVHIIRTDLQKCLERTPSAFDDSANDWFFVGSRFNWTGLNLMHSARGGWNERWCGEQACAKQTCDMLRWRKELNHSLWPKLSHRAGIPSESSPPMYVNFYALTPGSHILPHLGNDGRLTIHLALHVPLANQSRIRVANQTINYTHAGQMLVFDDAYDHEVWNDGKTTRYVLGVTIWHPSLLFQLPPSKVPPEVPDSHFALSWITSSDRKARSSICRGRVICAGSSGFREKTLQLLAECLWMC</sequence>
<dbReference type="EMBL" id="CAJNJA010062275">
    <property type="protein sequence ID" value="CAE7876191.1"/>
    <property type="molecule type" value="Genomic_DNA"/>
</dbReference>
<dbReference type="Gene3D" id="2.60.120.330">
    <property type="entry name" value="B-lactam Antibiotic, Isopenicillin N Synthase, Chain"/>
    <property type="match status" value="1"/>
</dbReference>
<feature type="chain" id="PRO_5032693607" evidence="2">
    <location>
        <begin position="29"/>
        <end position="469"/>
    </location>
</feature>
<keyword evidence="5" id="KW-1185">Reference proteome</keyword>
<feature type="signal peptide" evidence="2">
    <location>
        <begin position="1"/>
        <end position="28"/>
    </location>
</feature>
<proteinExistence type="inferred from homology"/>
<dbReference type="GO" id="GO:0005783">
    <property type="term" value="C:endoplasmic reticulum"/>
    <property type="evidence" value="ECO:0007669"/>
    <property type="project" value="TreeGrafter"/>
</dbReference>
<dbReference type="InterPro" id="IPR027443">
    <property type="entry name" value="IPNS-like_sf"/>
</dbReference>
<protein>
    <submittedName>
        <fullName evidence="4">ASPH protein</fullName>
    </submittedName>
</protein>
<reference evidence="4" key="1">
    <citation type="submission" date="2021-02" db="EMBL/GenBank/DDBJ databases">
        <authorList>
            <person name="Dougan E. K."/>
            <person name="Rhodes N."/>
            <person name="Thang M."/>
            <person name="Chan C."/>
        </authorList>
    </citation>
    <scope>NUCLEOTIDE SEQUENCE</scope>
</reference>
<comment type="caution">
    <text evidence="4">The sequence shown here is derived from an EMBL/GenBank/DDBJ whole genome shotgun (WGS) entry which is preliminary data.</text>
</comment>
<name>A0A813API2_9DINO</name>
<gene>
    <name evidence="4" type="primary">ASPH</name>
    <name evidence="4" type="ORF">SNEC2469_LOCUS28547</name>
</gene>
<evidence type="ECO:0000256" key="1">
    <source>
        <dbReference type="ARBA" id="ARBA00007730"/>
    </source>
</evidence>
<dbReference type="PANTHER" id="PTHR12366">
    <property type="entry name" value="ASPARTYL/ASPARAGINYL BETA-HYDROXYLASE"/>
    <property type="match status" value="1"/>
</dbReference>
<dbReference type="InterPro" id="IPR007803">
    <property type="entry name" value="Asp/Arg/Pro-Hydrxlase"/>
</dbReference>
<keyword evidence="2" id="KW-0732">Signal</keyword>
<dbReference type="AlphaFoldDB" id="A0A813API2"/>
<dbReference type="GO" id="GO:0062101">
    <property type="term" value="F:peptidyl-aspartic acid 3-dioxygenase activity"/>
    <property type="evidence" value="ECO:0007669"/>
    <property type="project" value="InterPro"/>
</dbReference>
<dbReference type="InterPro" id="IPR039038">
    <property type="entry name" value="ASPH"/>
</dbReference>
<evidence type="ECO:0000313" key="4">
    <source>
        <dbReference type="EMBL" id="CAE7876191.1"/>
    </source>
</evidence>
<comment type="similarity">
    <text evidence="1">Belongs to the aspartyl/asparaginyl beta-hydroxylase family.</text>
</comment>
<evidence type="ECO:0000256" key="2">
    <source>
        <dbReference type="SAM" id="SignalP"/>
    </source>
</evidence>